<feature type="compositionally biased region" description="Polar residues" evidence="1">
    <location>
        <begin position="254"/>
        <end position="265"/>
    </location>
</feature>
<dbReference type="EMBL" id="ML986486">
    <property type="protein sequence ID" value="KAF2279221.1"/>
    <property type="molecule type" value="Genomic_DNA"/>
</dbReference>
<feature type="compositionally biased region" description="Low complexity" evidence="1">
    <location>
        <begin position="115"/>
        <end position="124"/>
    </location>
</feature>
<evidence type="ECO:0000313" key="4">
    <source>
        <dbReference type="Proteomes" id="UP000800097"/>
    </source>
</evidence>
<evidence type="ECO:0000313" key="3">
    <source>
        <dbReference type="EMBL" id="KAF2279221.1"/>
    </source>
</evidence>
<evidence type="ECO:0000256" key="1">
    <source>
        <dbReference type="SAM" id="MobiDB-lite"/>
    </source>
</evidence>
<name>A0A6A6JRH2_WESOR</name>
<dbReference type="SMART" id="SM01177">
    <property type="entry name" value="DUF4210"/>
    <property type="match status" value="1"/>
</dbReference>
<proteinExistence type="predicted"/>
<reference evidence="3" key="1">
    <citation type="journal article" date="2020" name="Stud. Mycol.">
        <title>101 Dothideomycetes genomes: a test case for predicting lifestyles and emergence of pathogens.</title>
        <authorList>
            <person name="Haridas S."/>
            <person name="Albert R."/>
            <person name="Binder M."/>
            <person name="Bloem J."/>
            <person name="Labutti K."/>
            <person name="Salamov A."/>
            <person name="Andreopoulos B."/>
            <person name="Baker S."/>
            <person name="Barry K."/>
            <person name="Bills G."/>
            <person name="Bluhm B."/>
            <person name="Cannon C."/>
            <person name="Castanera R."/>
            <person name="Culley D."/>
            <person name="Daum C."/>
            <person name="Ezra D."/>
            <person name="Gonzalez J."/>
            <person name="Henrissat B."/>
            <person name="Kuo A."/>
            <person name="Liang C."/>
            <person name="Lipzen A."/>
            <person name="Lutzoni F."/>
            <person name="Magnuson J."/>
            <person name="Mondo S."/>
            <person name="Nolan M."/>
            <person name="Ohm R."/>
            <person name="Pangilinan J."/>
            <person name="Park H.-J."/>
            <person name="Ramirez L."/>
            <person name="Alfaro M."/>
            <person name="Sun H."/>
            <person name="Tritt A."/>
            <person name="Yoshinaga Y."/>
            <person name="Zwiers L.-H."/>
            <person name="Turgeon B."/>
            <person name="Goodwin S."/>
            <person name="Spatafora J."/>
            <person name="Crous P."/>
            <person name="Grigoriev I."/>
        </authorList>
    </citation>
    <scope>NUCLEOTIDE SEQUENCE</scope>
    <source>
        <strain evidence="3">CBS 379.55</strain>
    </source>
</reference>
<dbReference type="PANTHER" id="PTHR13199:SF11">
    <property type="entry name" value="PROTEIN ATOSSA"/>
    <property type="match status" value="1"/>
</dbReference>
<feature type="compositionally biased region" description="Polar residues" evidence="1">
    <location>
        <begin position="328"/>
        <end position="353"/>
    </location>
</feature>
<dbReference type="GeneID" id="54555747"/>
<feature type="compositionally biased region" description="Basic and acidic residues" evidence="1">
    <location>
        <begin position="1"/>
        <end position="10"/>
    </location>
</feature>
<feature type="compositionally biased region" description="Polar residues" evidence="1">
    <location>
        <begin position="757"/>
        <end position="782"/>
    </location>
</feature>
<feature type="region of interest" description="Disordered" evidence="1">
    <location>
        <begin position="172"/>
        <end position="192"/>
    </location>
</feature>
<feature type="compositionally biased region" description="Polar residues" evidence="1">
    <location>
        <begin position="735"/>
        <end position="747"/>
    </location>
</feature>
<sequence length="1038" mass="113834">MPVFHDHLDSSPKSPAAGDHASNESSPLNYSGRLYLQTTSRTEQDGAFDPTLLRHDGKPSALNRLELIERIKRANSPSWSQRHSSSRAPALHASREAIQTPAQISVPDVHPRQPTPSSKSPTPRSESRDRPMTLRRISTERRTSRPSSPDPFCHHEAAGIQIERPRSAFHSGDFNEKVVPKHNDGSVVASGPPLATSPVAPWHPSFPSSAAPAARNEFSQAPLGPYEGRQSLRTRAGSQSIPAFPFFLMPPTSPLVQQSNNTDLDFTSRPSSRQSSTSPERRSRRHTFSPKSFQTYQSRHLPGSESDQQWRRGGAMPYQAHQPRRSVTGFNAFQPHSSPQTPSMSPQRPSFSEASPLHHAPMVGSYEESILRGRMSTTPSRPLNFVARIGVLGKGQCKPSLRCPPHVTVPFPAVFYSYGGGNSRIADNSPSPYVGLIDLENTLPNPEDGQESKRKRRHTIPQPMADEVEQPGTDCQGPTLSNDGVRRREKHKRRSNSPRAPPGGSYRIPQQGQLQIIIQNPNKTAVKLFLVPYDLSDMEPGQKTFIRQRSYSAGPIIDMPLANRKNLGTDRPEAALTGSEDPNDRPILRYLIHLHICCPSKGRFYLYKSIRVVFANRVPDDKEKLRNEIQLPYPKYSTYKPQRDTLAANTASMASAQVIAESVIAEKARRRRSAGFPLSQQGSEQRSVFPPVALQQFSGATAHMTFAPISSLPPTRFILSGTGVLSLPGDAVSPTDMNSSSPFASYTESDRSRADTDSGSLPSTSGPLTSFSKRSVGSNVQGSHGPARAGESLLARKLRGLDSICRSAVIVLSANGSRANRTRRPLTATKAGAQTSRECSCPRDDFRHYPHFHRLPKAVRSDQPHNLLPSTTFTMRSSVLLSAFLATTASGLPAATAPDERTAVSAKATGINVPTNAHSIAAPVTAQDDRAATLYKQPNRPSGGQNRNHQDWIALPGNYPGRGFCIDMSNLFGNWDEATRSLSVEKGFRCAFYSEVGCSSSKSKGAMWVELGEKDKEVLVDGLGRMDRRIRSAECWRL</sequence>
<feature type="compositionally biased region" description="Basic and acidic residues" evidence="1">
    <location>
        <begin position="125"/>
        <end position="143"/>
    </location>
</feature>
<dbReference type="PANTHER" id="PTHR13199">
    <property type="entry name" value="GH03947P"/>
    <property type="match status" value="1"/>
</dbReference>
<dbReference type="Pfam" id="PF13889">
    <property type="entry name" value="Chromosome_seg"/>
    <property type="match status" value="1"/>
</dbReference>
<feature type="compositionally biased region" description="Low complexity" evidence="1">
    <location>
        <begin position="267"/>
        <end position="278"/>
    </location>
</feature>
<gene>
    <name evidence="3" type="ORF">EI97DRAFT_498738</name>
</gene>
<feature type="compositionally biased region" description="Basic and acidic residues" evidence="1">
    <location>
        <begin position="173"/>
        <end position="184"/>
    </location>
</feature>
<dbReference type="RefSeq" id="XP_033656760.1">
    <property type="nucleotide sequence ID" value="XM_033802572.1"/>
</dbReference>
<feature type="region of interest" description="Disordered" evidence="1">
    <location>
        <begin position="1"/>
        <end position="154"/>
    </location>
</feature>
<dbReference type="Pfam" id="PF13915">
    <property type="entry name" value="DUF4210"/>
    <property type="match status" value="1"/>
</dbReference>
<keyword evidence="4" id="KW-1185">Reference proteome</keyword>
<dbReference type="InterPro" id="IPR051506">
    <property type="entry name" value="ATOS_Transcription_Regulators"/>
</dbReference>
<feature type="domain" description="Atos-like conserved" evidence="2">
    <location>
        <begin position="362"/>
        <end position="434"/>
    </location>
</feature>
<feature type="region of interest" description="Disordered" evidence="1">
    <location>
        <begin position="463"/>
        <end position="508"/>
    </location>
</feature>
<feature type="region of interest" description="Disordered" evidence="1">
    <location>
        <begin position="731"/>
        <end position="788"/>
    </location>
</feature>
<feature type="compositionally biased region" description="Polar residues" evidence="1">
    <location>
        <begin position="289"/>
        <end position="298"/>
    </location>
</feature>
<accession>A0A6A6JRH2</accession>
<dbReference type="InterPro" id="IPR025261">
    <property type="entry name" value="Atos-like_cons_dom"/>
</dbReference>
<dbReference type="OrthoDB" id="8625101at2759"/>
<dbReference type="AlphaFoldDB" id="A0A6A6JRH2"/>
<evidence type="ECO:0000259" key="2">
    <source>
        <dbReference type="SMART" id="SM01177"/>
    </source>
</evidence>
<feature type="compositionally biased region" description="Basic residues" evidence="1">
    <location>
        <begin position="487"/>
        <end position="496"/>
    </location>
</feature>
<dbReference type="InterPro" id="IPR033473">
    <property type="entry name" value="Atos-like_C"/>
</dbReference>
<organism evidence="3 4">
    <name type="scientific">Westerdykella ornata</name>
    <dbReference type="NCBI Taxonomy" id="318751"/>
    <lineage>
        <taxon>Eukaryota</taxon>
        <taxon>Fungi</taxon>
        <taxon>Dikarya</taxon>
        <taxon>Ascomycota</taxon>
        <taxon>Pezizomycotina</taxon>
        <taxon>Dothideomycetes</taxon>
        <taxon>Pleosporomycetidae</taxon>
        <taxon>Pleosporales</taxon>
        <taxon>Sporormiaceae</taxon>
        <taxon>Westerdykella</taxon>
    </lineage>
</organism>
<dbReference type="Proteomes" id="UP000800097">
    <property type="component" value="Unassembled WGS sequence"/>
</dbReference>
<feature type="region of interest" description="Disordered" evidence="1">
    <location>
        <begin position="252"/>
        <end position="359"/>
    </location>
</feature>
<protein>
    <recommendedName>
        <fullName evidence="2">Atos-like conserved domain-containing protein</fullName>
    </recommendedName>
</protein>